<feature type="region of interest" description="Disordered" evidence="1">
    <location>
        <begin position="1"/>
        <end position="66"/>
    </location>
</feature>
<gene>
    <name evidence="2" type="ORF">DIW82_03570</name>
</gene>
<feature type="non-terminal residue" evidence="2">
    <location>
        <position position="251"/>
    </location>
</feature>
<proteinExistence type="predicted"/>
<protein>
    <submittedName>
        <fullName evidence="2">Uncharacterized protein</fullName>
    </submittedName>
</protein>
<sequence>MAHDGTGYDSTPEAPDEGGDDHRDQRRRAFRQKKRRRRAWLSQAERDGRIPAGRGLEHSRRVYPRPAPVRRTTLTGQGLTRTRISRLFRPLTKGVVVAVEQEDMPEEFRVTPEDCDGFHADIITRARAHWLLNMLTVIGYWAALAYHGVPYWCDGAPVVLLTSGSPRGEARSWLARLTPTVPVFRRFRSGTPTVCPDPEFPRMKVVTAPVAAAQCLKSLLRGTFGWTVPGNVPGLTVREVRAVQLLDAVYQ</sequence>
<feature type="compositionally biased region" description="Basic and acidic residues" evidence="1">
    <location>
        <begin position="44"/>
        <end position="60"/>
    </location>
</feature>
<name>A0A3D4SX76_9CORY</name>
<evidence type="ECO:0000256" key="1">
    <source>
        <dbReference type="SAM" id="MobiDB-lite"/>
    </source>
</evidence>
<organism evidence="2 3">
    <name type="scientific">Corynebacterium nuruki</name>
    <dbReference type="NCBI Taxonomy" id="1032851"/>
    <lineage>
        <taxon>Bacteria</taxon>
        <taxon>Bacillati</taxon>
        <taxon>Actinomycetota</taxon>
        <taxon>Actinomycetes</taxon>
        <taxon>Mycobacteriales</taxon>
        <taxon>Corynebacteriaceae</taxon>
        <taxon>Corynebacterium</taxon>
    </lineage>
</organism>
<feature type="compositionally biased region" description="Basic residues" evidence="1">
    <location>
        <begin position="25"/>
        <end position="39"/>
    </location>
</feature>
<comment type="caution">
    <text evidence="2">The sequence shown here is derived from an EMBL/GenBank/DDBJ whole genome shotgun (WGS) entry which is preliminary data.</text>
</comment>
<evidence type="ECO:0000313" key="2">
    <source>
        <dbReference type="EMBL" id="HCT13884.1"/>
    </source>
</evidence>
<dbReference type="AlphaFoldDB" id="A0A3D4SX76"/>
<evidence type="ECO:0000313" key="3">
    <source>
        <dbReference type="Proteomes" id="UP000261739"/>
    </source>
</evidence>
<dbReference type="EMBL" id="DQID01000102">
    <property type="protein sequence ID" value="HCT13884.1"/>
    <property type="molecule type" value="Genomic_DNA"/>
</dbReference>
<dbReference type="Proteomes" id="UP000261739">
    <property type="component" value="Unassembled WGS sequence"/>
</dbReference>
<reference evidence="2 3" key="1">
    <citation type="journal article" date="2018" name="Nat. Biotechnol.">
        <title>A standardized bacterial taxonomy based on genome phylogeny substantially revises the tree of life.</title>
        <authorList>
            <person name="Parks D.H."/>
            <person name="Chuvochina M."/>
            <person name="Waite D.W."/>
            <person name="Rinke C."/>
            <person name="Skarshewski A."/>
            <person name="Chaumeil P.A."/>
            <person name="Hugenholtz P."/>
        </authorList>
    </citation>
    <scope>NUCLEOTIDE SEQUENCE [LARGE SCALE GENOMIC DNA]</scope>
    <source>
        <strain evidence="2">UBA11247</strain>
    </source>
</reference>
<accession>A0A3D4SX76</accession>
<dbReference type="STRING" id="863239.GCA_000213935_00890"/>